<sequence>MSTSRTDILISIKPEHMARIVSRVKDHEFRGYLIPPTVERMWFYVSSPQQSLAYVARVSGPKKPGELSTDGQGNAEFNAMNTGEKAGYAYEVLRLWEIKRPLGLERMRRECGAGAPRRWVWLKRAVREAVGEEGEWERLF</sequence>
<dbReference type="SUPFAM" id="SSF88697">
    <property type="entry name" value="PUA domain-like"/>
    <property type="match status" value="1"/>
</dbReference>
<dbReference type="AlphaFoldDB" id="A0A165IB04"/>
<proteinExistence type="predicted"/>
<dbReference type="EMBL" id="KV423932">
    <property type="protein sequence ID" value="KZT60343.1"/>
    <property type="molecule type" value="Genomic_DNA"/>
</dbReference>
<dbReference type="InterPro" id="IPR015947">
    <property type="entry name" value="PUA-like_sf"/>
</dbReference>
<organism evidence="1 2">
    <name type="scientific">Calocera cornea HHB12733</name>
    <dbReference type="NCBI Taxonomy" id="1353952"/>
    <lineage>
        <taxon>Eukaryota</taxon>
        <taxon>Fungi</taxon>
        <taxon>Dikarya</taxon>
        <taxon>Basidiomycota</taxon>
        <taxon>Agaricomycotina</taxon>
        <taxon>Dacrymycetes</taxon>
        <taxon>Dacrymycetales</taxon>
        <taxon>Dacrymycetaceae</taxon>
        <taxon>Calocera</taxon>
    </lineage>
</organism>
<evidence type="ECO:0000313" key="1">
    <source>
        <dbReference type="EMBL" id="KZT60343.1"/>
    </source>
</evidence>
<dbReference type="OrthoDB" id="2149705at2759"/>
<evidence type="ECO:0000313" key="2">
    <source>
        <dbReference type="Proteomes" id="UP000076842"/>
    </source>
</evidence>
<protein>
    <submittedName>
        <fullName evidence="1">Uncharacterized protein</fullName>
    </submittedName>
</protein>
<keyword evidence="2" id="KW-1185">Reference proteome</keyword>
<dbReference type="Proteomes" id="UP000076842">
    <property type="component" value="Unassembled WGS sequence"/>
</dbReference>
<accession>A0A165IB04</accession>
<name>A0A165IB04_9BASI</name>
<reference evidence="1 2" key="1">
    <citation type="journal article" date="2016" name="Mol. Biol. Evol.">
        <title>Comparative Genomics of Early-Diverging Mushroom-Forming Fungi Provides Insights into the Origins of Lignocellulose Decay Capabilities.</title>
        <authorList>
            <person name="Nagy L.G."/>
            <person name="Riley R."/>
            <person name="Tritt A."/>
            <person name="Adam C."/>
            <person name="Daum C."/>
            <person name="Floudas D."/>
            <person name="Sun H."/>
            <person name="Yadav J.S."/>
            <person name="Pangilinan J."/>
            <person name="Larsson K.H."/>
            <person name="Matsuura K."/>
            <person name="Barry K."/>
            <person name="Labutti K."/>
            <person name="Kuo R."/>
            <person name="Ohm R.A."/>
            <person name="Bhattacharya S.S."/>
            <person name="Shirouzu T."/>
            <person name="Yoshinaga Y."/>
            <person name="Martin F.M."/>
            <person name="Grigoriev I.V."/>
            <person name="Hibbett D.S."/>
        </authorList>
    </citation>
    <scope>NUCLEOTIDE SEQUENCE [LARGE SCALE GENOMIC DNA]</scope>
    <source>
        <strain evidence="1 2">HHB12733</strain>
    </source>
</reference>
<dbReference type="InParanoid" id="A0A165IB04"/>
<gene>
    <name evidence="1" type="ORF">CALCODRAFT_429682</name>
</gene>